<gene>
    <name evidence="2" type="ORF">ACFS5N_01140</name>
</gene>
<dbReference type="RefSeq" id="WP_377181346.1">
    <property type="nucleotide sequence ID" value="NZ_JBHUPD010000001.1"/>
</dbReference>
<dbReference type="Proteomes" id="UP001597557">
    <property type="component" value="Unassembled WGS sequence"/>
</dbReference>
<organism evidence="2 3">
    <name type="scientific">Mucilaginibacter ximonensis</name>
    <dbReference type="NCBI Taxonomy" id="538021"/>
    <lineage>
        <taxon>Bacteria</taxon>
        <taxon>Pseudomonadati</taxon>
        <taxon>Bacteroidota</taxon>
        <taxon>Sphingobacteriia</taxon>
        <taxon>Sphingobacteriales</taxon>
        <taxon>Sphingobacteriaceae</taxon>
        <taxon>Mucilaginibacter</taxon>
    </lineage>
</organism>
<evidence type="ECO:0000256" key="1">
    <source>
        <dbReference type="SAM" id="SignalP"/>
    </source>
</evidence>
<accession>A0ABW5Y712</accession>
<comment type="caution">
    <text evidence="2">The sequence shown here is derived from an EMBL/GenBank/DDBJ whole genome shotgun (WGS) entry which is preliminary data.</text>
</comment>
<feature type="signal peptide" evidence="1">
    <location>
        <begin position="1"/>
        <end position="20"/>
    </location>
</feature>
<keyword evidence="1" id="KW-0732">Signal</keyword>
<dbReference type="EMBL" id="JBHUPD010000001">
    <property type="protein sequence ID" value="MFD2871050.1"/>
    <property type="molecule type" value="Genomic_DNA"/>
</dbReference>
<proteinExistence type="predicted"/>
<name>A0ABW5Y712_9SPHI</name>
<protein>
    <submittedName>
        <fullName evidence="2">Uncharacterized protein</fullName>
    </submittedName>
</protein>
<sequence length="179" mass="20538">MKRALLFCLVAFGFGAAARAQCPISEILTTKEPQAIAALIENNTDCLRQALTQNPEYQNFRVYVDYIYNTSTPWIFHTNLQKEKLFQDFYDRWGQAYPTMSSPAPDDPEFYTALKEMVATDPIFFTQHKETKIPVKYQQWLYVKNLIAKYGERNVVVLANATAKIANLATPNYTVFVSN</sequence>
<evidence type="ECO:0000313" key="3">
    <source>
        <dbReference type="Proteomes" id="UP001597557"/>
    </source>
</evidence>
<reference evidence="3" key="1">
    <citation type="journal article" date="2019" name="Int. J. Syst. Evol. Microbiol.">
        <title>The Global Catalogue of Microorganisms (GCM) 10K type strain sequencing project: providing services to taxonomists for standard genome sequencing and annotation.</title>
        <authorList>
            <consortium name="The Broad Institute Genomics Platform"/>
            <consortium name="The Broad Institute Genome Sequencing Center for Infectious Disease"/>
            <person name="Wu L."/>
            <person name="Ma J."/>
        </authorList>
    </citation>
    <scope>NUCLEOTIDE SEQUENCE [LARGE SCALE GENOMIC DNA]</scope>
    <source>
        <strain evidence="3">KCTC 22437</strain>
    </source>
</reference>
<feature type="chain" id="PRO_5047306131" evidence="1">
    <location>
        <begin position="21"/>
        <end position="179"/>
    </location>
</feature>
<evidence type="ECO:0000313" key="2">
    <source>
        <dbReference type="EMBL" id="MFD2871050.1"/>
    </source>
</evidence>
<keyword evidence="3" id="KW-1185">Reference proteome</keyword>